<evidence type="ECO:0000256" key="1">
    <source>
        <dbReference type="ARBA" id="ARBA00000085"/>
    </source>
</evidence>
<dbReference type="GO" id="GO:0046983">
    <property type="term" value="F:protein dimerization activity"/>
    <property type="evidence" value="ECO:0007669"/>
    <property type="project" value="InterPro"/>
</dbReference>
<dbReference type="GO" id="GO:0016020">
    <property type="term" value="C:membrane"/>
    <property type="evidence" value="ECO:0007669"/>
    <property type="project" value="InterPro"/>
</dbReference>
<dbReference type="Pfam" id="PF07730">
    <property type="entry name" value="HisKA_3"/>
    <property type="match status" value="1"/>
</dbReference>
<dbReference type="Gene3D" id="3.30.565.10">
    <property type="entry name" value="Histidine kinase-like ATPase, C-terminal domain"/>
    <property type="match status" value="1"/>
</dbReference>
<dbReference type="InterPro" id="IPR036890">
    <property type="entry name" value="HATPase_C_sf"/>
</dbReference>
<dbReference type="Proteomes" id="UP000054024">
    <property type="component" value="Unassembled WGS sequence"/>
</dbReference>
<evidence type="ECO:0000259" key="11">
    <source>
        <dbReference type="Pfam" id="PF07730"/>
    </source>
</evidence>
<comment type="catalytic activity">
    <reaction evidence="1">
        <text>ATP + protein L-histidine = ADP + protein N-phospho-L-histidine.</text>
        <dbReference type="EC" id="2.7.13.3"/>
    </reaction>
</comment>
<feature type="domain" description="Histidine kinase/HSP90-like ATPase" evidence="10">
    <location>
        <begin position="278"/>
        <end position="369"/>
    </location>
</feature>
<evidence type="ECO:0000313" key="12">
    <source>
        <dbReference type="EMBL" id="KUM76083.1"/>
    </source>
</evidence>
<evidence type="ECO:0000256" key="9">
    <source>
        <dbReference type="SAM" id="Phobius"/>
    </source>
</evidence>
<evidence type="ECO:0000256" key="2">
    <source>
        <dbReference type="ARBA" id="ARBA00012438"/>
    </source>
</evidence>
<reference evidence="12 13" key="1">
    <citation type="submission" date="2015-10" db="EMBL/GenBank/DDBJ databases">
        <title>Draft genome sequence of Streptomyces curacoi DSM 40107, type strain for the species Streptomyces curacoi.</title>
        <authorList>
            <person name="Ruckert C."/>
            <person name="Winkler A."/>
            <person name="Kalinowski J."/>
            <person name="Kampfer P."/>
            <person name="Glaeser S."/>
        </authorList>
    </citation>
    <scope>NUCLEOTIDE SEQUENCE [LARGE SCALE GENOMIC DNA]</scope>
    <source>
        <strain evidence="12 13">DSM 40107</strain>
    </source>
</reference>
<dbReference type="SUPFAM" id="SSF55874">
    <property type="entry name" value="ATPase domain of HSP90 chaperone/DNA topoisomerase II/histidine kinase"/>
    <property type="match status" value="1"/>
</dbReference>
<keyword evidence="8" id="KW-0902">Two-component regulatory system</keyword>
<dbReference type="GO" id="GO:0005524">
    <property type="term" value="F:ATP binding"/>
    <property type="evidence" value="ECO:0007669"/>
    <property type="project" value="UniProtKB-KW"/>
</dbReference>
<dbReference type="Gene3D" id="1.20.5.1930">
    <property type="match status" value="1"/>
</dbReference>
<evidence type="ECO:0000313" key="13">
    <source>
        <dbReference type="Proteomes" id="UP000054024"/>
    </source>
</evidence>
<feature type="domain" description="Signal transduction histidine kinase subgroup 3 dimerisation and phosphoacceptor" evidence="11">
    <location>
        <begin position="171"/>
        <end position="234"/>
    </location>
</feature>
<evidence type="ECO:0000256" key="6">
    <source>
        <dbReference type="ARBA" id="ARBA00022777"/>
    </source>
</evidence>
<dbReference type="STRING" id="146536.AQI70_16015"/>
<protein>
    <recommendedName>
        <fullName evidence="2">histidine kinase</fullName>
        <ecNumber evidence="2">2.7.13.3</ecNumber>
    </recommendedName>
</protein>
<evidence type="ECO:0000256" key="5">
    <source>
        <dbReference type="ARBA" id="ARBA00022741"/>
    </source>
</evidence>
<comment type="caution">
    <text evidence="12">The sequence shown here is derived from an EMBL/GenBank/DDBJ whole genome shotgun (WGS) entry which is preliminary data.</text>
</comment>
<dbReference type="InterPro" id="IPR050482">
    <property type="entry name" value="Sensor_HK_TwoCompSys"/>
</dbReference>
<keyword evidence="6" id="KW-0418">Kinase</keyword>
<proteinExistence type="predicted"/>
<dbReference type="InterPro" id="IPR011712">
    <property type="entry name" value="Sig_transdc_His_kin_sub3_dim/P"/>
</dbReference>
<feature type="transmembrane region" description="Helical" evidence="9">
    <location>
        <begin position="89"/>
        <end position="107"/>
    </location>
</feature>
<evidence type="ECO:0000256" key="8">
    <source>
        <dbReference type="ARBA" id="ARBA00023012"/>
    </source>
</evidence>
<keyword evidence="4" id="KW-0808">Transferase</keyword>
<sequence length="381" mass="40742">MKGETRSRPLWITFGPVVAAAADAAVATAPMSPAPWAASYVAVAALLGRLRTPLSVLLITWPGVFMGSSWLAGLIALYTVARLRSDRRLLVLCTLLVATGNFLPYPLSMGELAYRATDFSSIENAVGTPMAAAALGRAIALRSELAARLHELTEGRAREHRLLSEQVLAAERAQLAREMHDVVAHQVSLISLQAGALRTNTTDPATKDTANTIRTLAVRTLDELRHMVGVLRAAGGTSGELTPQPRLTDLPRLISESELDIDAEIDEQACTRCHETVERAAFRIVQEALTNVRKHAPGAKVQVRVRQENDELQVEIHNGPADPAAVPLQLPSGGHGLVGLSERVHLLGGFFTAGPRADGGFVVTATLPTDMPLITQPSTRG</sequence>
<dbReference type="CDD" id="cd16917">
    <property type="entry name" value="HATPase_UhpB-NarQ-NarX-like"/>
    <property type="match status" value="1"/>
</dbReference>
<keyword evidence="13" id="KW-1185">Reference proteome</keyword>
<dbReference type="GO" id="GO:0000155">
    <property type="term" value="F:phosphorelay sensor kinase activity"/>
    <property type="evidence" value="ECO:0007669"/>
    <property type="project" value="InterPro"/>
</dbReference>
<dbReference type="Pfam" id="PF02518">
    <property type="entry name" value="HATPase_c"/>
    <property type="match status" value="1"/>
</dbReference>
<evidence type="ECO:0000256" key="7">
    <source>
        <dbReference type="ARBA" id="ARBA00022840"/>
    </source>
</evidence>
<evidence type="ECO:0000256" key="4">
    <source>
        <dbReference type="ARBA" id="ARBA00022679"/>
    </source>
</evidence>
<keyword evidence="9" id="KW-0472">Membrane</keyword>
<organism evidence="12 13">
    <name type="scientific">Streptomyces curacoi</name>
    <dbReference type="NCBI Taxonomy" id="146536"/>
    <lineage>
        <taxon>Bacteria</taxon>
        <taxon>Bacillati</taxon>
        <taxon>Actinomycetota</taxon>
        <taxon>Actinomycetes</taxon>
        <taxon>Kitasatosporales</taxon>
        <taxon>Streptomycetaceae</taxon>
        <taxon>Streptomyces</taxon>
    </lineage>
</organism>
<accession>A0A124H2D7</accession>
<evidence type="ECO:0000259" key="10">
    <source>
        <dbReference type="Pfam" id="PF02518"/>
    </source>
</evidence>
<keyword evidence="9" id="KW-0812">Transmembrane</keyword>
<keyword evidence="9" id="KW-1133">Transmembrane helix</keyword>
<dbReference type="EMBL" id="LMWJ01000010">
    <property type="protein sequence ID" value="KUM76083.1"/>
    <property type="molecule type" value="Genomic_DNA"/>
</dbReference>
<dbReference type="EC" id="2.7.13.3" evidence="2"/>
<name>A0A124H2D7_9ACTN</name>
<keyword evidence="7" id="KW-0067">ATP-binding</keyword>
<gene>
    <name evidence="12" type="ORF">AQI70_16015</name>
</gene>
<dbReference type="AlphaFoldDB" id="A0A124H2D7"/>
<dbReference type="InterPro" id="IPR003594">
    <property type="entry name" value="HATPase_dom"/>
</dbReference>
<keyword evidence="5" id="KW-0547">Nucleotide-binding</keyword>
<dbReference type="PANTHER" id="PTHR24421">
    <property type="entry name" value="NITRATE/NITRITE SENSOR PROTEIN NARX-RELATED"/>
    <property type="match status" value="1"/>
</dbReference>
<keyword evidence="3" id="KW-0597">Phosphoprotein</keyword>
<dbReference type="PANTHER" id="PTHR24421:SF10">
    <property type="entry name" value="NITRATE_NITRITE SENSOR PROTEIN NARQ"/>
    <property type="match status" value="1"/>
</dbReference>
<feature type="transmembrane region" description="Helical" evidence="9">
    <location>
        <begin position="55"/>
        <end position="77"/>
    </location>
</feature>
<evidence type="ECO:0000256" key="3">
    <source>
        <dbReference type="ARBA" id="ARBA00022553"/>
    </source>
</evidence>